<keyword evidence="2" id="KW-0808">Transferase</keyword>
<gene>
    <name evidence="2" type="ORF">EB235_30095</name>
</gene>
<dbReference type="Proteomes" id="UP000503017">
    <property type="component" value="Chromosome"/>
</dbReference>
<sequence>MGQFNDGPSQREKCPLKNGSRPISVLHLPTTIDVVDNIRQDWVSSFKNLQEATGLKQSAREIDRMNRIVVVVSEPKSLATTRGHFLVALRDAGYEVHALAPVDAMTVRWLTENGIRFHPLPMERAAIAPFGDTLLAFRLYNKLRQIKPQVVLSCAIKPIVYGIPAALIAGIPRRHALVTGLGYAFTDRHKSLRWRMVNAVARLLYGTSLRVATSVTFQNDDDRDDFRRQGLLGRTPANVVNGSGVDLDRFKVAPLPEQPRFLMIARLLRDKGLAEYLGAARLVKAVRPDARFDLVGDKDPNPSGFPVSEVEAAVADGTIRYHGPVEDVRRVIADSRIFVLPSYREGTSRSVLEAMAMGRPVITTDAPGCRAPIVPGVNGLLVPVGGTTPLAEAMIRLIDNPDEAESMAKNSRSIAEQRYDVQKVTAHMMEIIETGHRAAE</sequence>
<dbReference type="SUPFAM" id="SSF53756">
    <property type="entry name" value="UDP-Glycosyltransferase/glycogen phosphorylase"/>
    <property type="match status" value="1"/>
</dbReference>
<dbReference type="AlphaFoldDB" id="A0A6M7WWK3"/>
<dbReference type="Gene3D" id="3.40.50.2000">
    <property type="entry name" value="Glycogen Phosphorylase B"/>
    <property type="match status" value="2"/>
</dbReference>
<dbReference type="GO" id="GO:0016757">
    <property type="term" value="F:glycosyltransferase activity"/>
    <property type="evidence" value="ECO:0007669"/>
    <property type="project" value="UniProtKB-ARBA"/>
</dbReference>
<organism evidence="2 3">
    <name type="scientific">Mesorhizobium loti R88b</name>
    <dbReference type="NCBI Taxonomy" id="935548"/>
    <lineage>
        <taxon>Bacteria</taxon>
        <taxon>Pseudomonadati</taxon>
        <taxon>Pseudomonadota</taxon>
        <taxon>Alphaproteobacteria</taxon>
        <taxon>Hyphomicrobiales</taxon>
        <taxon>Phyllobacteriaceae</taxon>
        <taxon>Mesorhizobium</taxon>
    </lineage>
</organism>
<proteinExistence type="predicted"/>
<dbReference type="InterPro" id="IPR028098">
    <property type="entry name" value="Glyco_trans_4-like_N"/>
</dbReference>
<reference evidence="2 3" key="1">
    <citation type="submission" date="2018-10" db="EMBL/GenBank/DDBJ databases">
        <authorList>
            <person name="Perry B.J."/>
            <person name="Sullivan J.T."/>
            <person name="Murphy R.J.T."/>
            <person name="Ramsay J.P."/>
            <person name="Ronson C.W."/>
        </authorList>
    </citation>
    <scope>NUCLEOTIDE SEQUENCE [LARGE SCALE GENOMIC DNA]</scope>
    <source>
        <strain evidence="2 3">R88b</strain>
    </source>
</reference>
<dbReference type="Pfam" id="PF13477">
    <property type="entry name" value="Glyco_trans_4_2"/>
    <property type="match status" value="1"/>
</dbReference>
<dbReference type="PANTHER" id="PTHR12526">
    <property type="entry name" value="GLYCOSYLTRANSFERASE"/>
    <property type="match status" value="1"/>
</dbReference>
<accession>A0A6M7WWK3</accession>
<protein>
    <submittedName>
        <fullName evidence="2">Glycosyltransferase family 1 protein</fullName>
    </submittedName>
</protein>
<dbReference type="PANTHER" id="PTHR12526:SF638">
    <property type="entry name" value="SPORE COAT PROTEIN SA"/>
    <property type="match status" value="1"/>
</dbReference>
<evidence type="ECO:0000259" key="1">
    <source>
        <dbReference type="Pfam" id="PF13477"/>
    </source>
</evidence>
<dbReference type="CDD" id="cd03808">
    <property type="entry name" value="GT4_CapM-like"/>
    <property type="match status" value="1"/>
</dbReference>
<dbReference type="EMBL" id="CP033367">
    <property type="protein sequence ID" value="QKD05213.1"/>
    <property type="molecule type" value="Genomic_DNA"/>
</dbReference>
<name>A0A6M7WWK3_RHILI</name>
<evidence type="ECO:0000313" key="2">
    <source>
        <dbReference type="EMBL" id="QKD05213.1"/>
    </source>
</evidence>
<feature type="domain" description="Glycosyltransferase subfamily 4-like N-terminal" evidence="1">
    <location>
        <begin position="84"/>
        <end position="218"/>
    </location>
</feature>
<evidence type="ECO:0000313" key="3">
    <source>
        <dbReference type="Proteomes" id="UP000503017"/>
    </source>
</evidence>
<dbReference type="Pfam" id="PF13692">
    <property type="entry name" value="Glyco_trans_1_4"/>
    <property type="match status" value="1"/>
</dbReference>